<name>A0ABD6EJI6_9BILA</name>
<evidence type="ECO:0000256" key="1">
    <source>
        <dbReference type="SAM" id="MobiDB-lite"/>
    </source>
</evidence>
<sequence length="111" mass="12267">MRDQKATYDGASKQNNSRRKPRIPRFLHSFCCCVWPSSQLREDRKTGGRCATVTTIPEDLITQVKQTSSINGVCAESASGNESYTVDDADAQDVTSGTVCVCVPNIFMNNW</sequence>
<accession>A0ABD6EJI6</accession>
<keyword evidence="3" id="KW-1185">Reference proteome</keyword>
<dbReference type="EMBL" id="JBGFUD010004120">
    <property type="protein sequence ID" value="MFH4979377.1"/>
    <property type="molecule type" value="Genomic_DNA"/>
</dbReference>
<evidence type="ECO:0000313" key="3">
    <source>
        <dbReference type="Proteomes" id="UP001608902"/>
    </source>
</evidence>
<protein>
    <submittedName>
        <fullName evidence="2">Uncharacterized protein</fullName>
    </submittedName>
</protein>
<proteinExistence type="predicted"/>
<dbReference type="AlphaFoldDB" id="A0ABD6EJI6"/>
<feature type="region of interest" description="Disordered" evidence="1">
    <location>
        <begin position="1"/>
        <end position="21"/>
    </location>
</feature>
<comment type="caution">
    <text evidence="2">The sequence shown here is derived from an EMBL/GenBank/DDBJ whole genome shotgun (WGS) entry which is preliminary data.</text>
</comment>
<dbReference type="Proteomes" id="UP001608902">
    <property type="component" value="Unassembled WGS sequence"/>
</dbReference>
<evidence type="ECO:0000313" key="2">
    <source>
        <dbReference type="EMBL" id="MFH4979377.1"/>
    </source>
</evidence>
<organism evidence="2 3">
    <name type="scientific">Gnathostoma spinigerum</name>
    <dbReference type="NCBI Taxonomy" id="75299"/>
    <lineage>
        <taxon>Eukaryota</taxon>
        <taxon>Metazoa</taxon>
        <taxon>Ecdysozoa</taxon>
        <taxon>Nematoda</taxon>
        <taxon>Chromadorea</taxon>
        <taxon>Rhabditida</taxon>
        <taxon>Spirurina</taxon>
        <taxon>Gnathostomatomorpha</taxon>
        <taxon>Gnathostomatoidea</taxon>
        <taxon>Gnathostomatidae</taxon>
        <taxon>Gnathostoma</taxon>
    </lineage>
</organism>
<gene>
    <name evidence="2" type="ORF">AB6A40_006086</name>
</gene>
<reference evidence="2 3" key="1">
    <citation type="submission" date="2024-08" db="EMBL/GenBank/DDBJ databases">
        <title>Gnathostoma spinigerum genome.</title>
        <authorList>
            <person name="Gonzalez-Bertolin B."/>
            <person name="Monzon S."/>
            <person name="Zaballos A."/>
            <person name="Jimenez P."/>
            <person name="Dekumyoy P."/>
            <person name="Varona S."/>
            <person name="Cuesta I."/>
            <person name="Sumanam S."/>
            <person name="Adisakwattana P."/>
            <person name="Gasser R.B."/>
            <person name="Hernandez-Gonzalez A."/>
            <person name="Young N.D."/>
            <person name="Perteguer M.J."/>
        </authorList>
    </citation>
    <scope>NUCLEOTIDE SEQUENCE [LARGE SCALE GENOMIC DNA]</scope>
    <source>
        <strain evidence="2">AL3</strain>
        <tissue evidence="2">Liver</tissue>
    </source>
</reference>